<evidence type="ECO:0000313" key="2">
    <source>
        <dbReference type="EMBL" id="CAL5222697.1"/>
    </source>
</evidence>
<feature type="region of interest" description="Disordered" evidence="1">
    <location>
        <begin position="1"/>
        <end position="70"/>
    </location>
</feature>
<dbReference type="PANTHER" id="PTHR23132">
    <property type="entry name" value="D-ALANINE--D-ALANINE LIGASE"/>
    <property type="match status" value="1"/>
</dbReference>
<feature type="compositionally biased region" description="Acidic residues" evidence="1">
    <location>
        <begin position="1587"/>
        <end position="1607"/>
    </location>
</feature>
<comment type="caution">
    <text evidence="2">The sequence shown here is derived from an EMBL/GenBank/DDBJ whole genome shotgun (WGS) entry which is preliminary data.</text>
</comment>
<accession>A0ABP1FX27</accession>
<sequence length="1641" mass="179569">MDTQGDARGPNKGVIATRIEDFYGVSAQSPKGSRKDAETDEAPQEEAAPEDKEIEAESSAATDSPPADVGTAGLRVRMARDSAASLSGQASSVNLLRLRKRPEREWAPMLGTLTNSELAAILQAHGGGTEPGTKGTLHLSKQSLLTMLTNLIRDGKDNDSGASLALPKPQNYSALDIWAYDSAGELKALLDEASDVKLEQMLAERNLAEEGDSREEQVAKLEVQLAEEWALLDGMATMTDDEIKTELNARGYGAVLDMDEDLALNMLFTQLVDQRIQEEKMERENAELLSSMGEALEAQWARTLGPYMRVAVLCGGPGLKREATMDYARTAVAQLDTLAKFGDAVRDGFRWLDTEKYGISVTPYYFGASGRAYSLTIEQLHAKSADDLEFDFSQQAEDPGYSLEELMEHLKEAADITLPALSPNPEEAGAVEAALAAAQLPFVGSSAEALALTADRRRTQERLQELGFPTVSQVQLSAEDFEEDPMEACQQWQAAIDAQIAARAREAEEALVAQLREPLPEEDIELQPSASGAVQTQLAPGDNSAQPSASSAEAGAPDQAVIDVEGGAALATAWGRKLRDWTGADLTDPSRTYVVKPAAVGLASVPGEFVFIVTGLPQAAVSAFSLIALGLESVVVEPHFEGQARISIAVVEGSEGPVALLPTQEELVSPEADFLDANMEAQRKLAQAEGYSEEEIESILAPLRQRALHNPDEGSAAVTRAEAFPDTRLRQRSPPDLPPELLWSLRMGAIRLFKELGLRDAAVFEAWVDMPQVPEVAPEEEAEEDVYPRVTALPSFKERTYPRETAVLTSKDLERAARVHEPDEITYDYQGEILPDGSEGYKHTFDQVEEELDTLDFIESLPENILDDADDDAAEDLCRWDTGTIMFDSVHATLDLSPNGTLYRQAAELGISHEAALRSILANAARRAGLAAIPPPLPDSLANTMFMKLPRPRDYEAEQQQYLEEQRFYDEKGELNEQLLARPDDIREEDYADPEMEENALFVPTWAHPKFGDRLDVGMVRQIEDGIDALEEQQSQEPEMPRFPGRQEINAQPVWILMGGDSPQRQASLASGLNAFMSLRHQADFQPELFMLAPRNAGARQRDRRRTLLKRRADLLELVGVEADLPEELQLPNIRRMPLPDHALGGFGVWALPLSHALHATMCEAALGLRNKADHVKTPSEKRAEQFRLYVQQQAAAGGLQGVAGTWEGEHDQLPPAPRYMDMESFALEADAKGAVVMLALHGGLQANGAVQRFLEEMDVPFTGPSWQSAYLCGNQEWMAEALAELEVHNISTAPKFGISYSSLKDAATSQAACEHLFEQMKDAVGGTEAIVIKPAEDSDAAQAPLAEWTDLALYARGIVERQAAIPPDLLSLPHGLTPLPLEPPLRFVAEPYVATDNLEVKEEDGKLQGVEWTGNSRWMPVTIGLVGPTFGMQAIGPTLRLTSPYMGGGMMRFTPPPAHLARPEVLKGVRDRATMVADALGLNGVAQLDAFMHADSADLVLVNAHAIPDMSPASDIFQQWEATTVVQIKETEEGEQEEQEDQGSPAELLRKLIFYAQFHDPPEQAATGPQDNWDYAVPGGTLQEQDNLDDEEEEEDDEEADEESEDMAGVSASPWSKRRSMLDMRIVNKGTSIKNKDLRQ</sequence>
<feature type="compositionally biased region" description="Polar residues" evidence="1">
    <location>
        <begin position="528"/>
        <end position="551"/>
    </location>
</feature>
<reference evidence="2 3" key="1">
    <citation type="submission" date="2024-06" db="EMBL/GenBank/DDBJ databases">
        <authorList>
            <person name="Kraege A."/>
            <person name="Thomma B."/>
        </authorList>
    </citation>
    <scope>NUCLEOTIDE SEQUENCE [LARGE SCALE GENOMIC DNA]</scope>
</reference>
<dbReference type="EMBL" id="CAXHTA020000007">
    <property type="protein sequence ID" value="CAL5222697.1"/>
    <property type="molecule type" value="Genomic_DNA"/>
</dbReference>
<feature type="region of interest" description="Disordered" evidence="1">
    <location>
        <begin position="528"/>
        <end position="556"/>
    </location>
</feature>
<evidence type="ECO:0000313" key="3">
    <source>
        <dbReference type="Proteomes" id="UP001497392"/>
    </source>
</evidence>
<dbReference type="Proteomes" id="UP001497392">
    <property type="component" value="Unassembled WGS sequence"/>
</dbReference>
<gene>
    <name evidence="2" type="primary">g5099</name>
    <name evidence="2" type="ORF">VP750_LOCUS4356</name>
</gene>
<dbReference type="Gene3D" id="3.40.50.20">
    <property type="match status" value="2"/>
</dbReference>
<organism evidence="2 3">
    <name type="scientific">Coccomyxa viridis</name>
    <dbReference type="NCBI Taxonomy" id="1274662"/>
    <lineage>
        <taxon>Eukaryota</taxon>
        <taxon>Viridiplantae</taxon>
        <taxon>Chlorophyta</taxon>
        <taxon>core chlorophytes</taxon>
        <taxon>Trebouxiophyceae</taxon>
        <taxon>Trebouxiophyceae incertae sedis</taxon>
        <taxon>Coccomyxaceae</taxon>
        <taxon>Coccomyxa</taxon>
    </lineage>
</organism>
<dbReference type="InterPro" id="IPR016185">
    <property type="entry name" value="PreATP-grasp_dom_sf"/>
</dbReference>
<name>A0ABP1FX27_9CHLO</name>
<protein>
    <submittedName>
        <fullName evidence="2">G5099 protein</fullName>
    </submittedName>
</protein>
<dbReference type="Gene3D" id="3.30.470.20">
    <property type="entry name" value="ATP-grasp fold, B domain"/>
    <property type="match status" value="2"/>
</dbReference>
<proteinExistence type="predicted"/>
<feature type="region of interest" description="Disordered" evidence="1">
    <location>
        <begin position="1562"/>
        <end position="1641"/>
    </location>
</feature>
<feature type="compositionally biased region" description="Acidic residues" evidence="1">
    <location>
        <begin position="38"/>
        <end position="56"/>
    </location>
</feature>
<dbReference type="SUPFAM" id="SSF52440">
    <property type="entry name" value="PreATP-grasp domain"/>
    <property type="match status" value="1"/>
</dbReference>
<dbReference type="PANTHER" id="PTHR23132:SF0">
    <property type="entry name" value="D-ALANINE-D-ALANINE LIGASE FAMILY"/>
    <property type="match status" value="1"/>
</dbReference>
<evidence type="ECO:0000256" key="1">
    <source>
        <dbReference type="SAM" id="MobiDB-lite"/>
    </source>
</evidence>
<keyword evidence="3" id="KW-1185">Reference proteome</keyword>